<accession>A0A8J2M2Z0</accession>
<feature type="transmembrane region" description="Helical" evidence="5">
    <location>
        <begin position="90"/>
        <end position="109"/>
    </location>
</feature>
<keyword evidence="8" id="KW-1185">Reference proteome</keyword>
<reference evidence="7" key="1">
    <citation type="submission" date="2021-06" db="EMBL/GenBank/DDBJ databases">
        <authorList>
            <person name="Hodson N. C."/>
            <person name="Mongue J. A."/>
            <person name="Jaron S. K."/>
        </authorList>
    </citation>
    <scope>NUCLEOTIDE SEQUENCE</scope>
</reference>
<feature type="transmembrane region" description="Helical" evidence="5">
    <location>
        <begin position="130"/>
        <end position="150"/>
    </location>
</feature>
<feature type="domain" description="G-protein coupled receptors family 2 profile 2" evidence="6">
    <location>
        <begin position="12"/>
        <end position="262"/>
    </location>
</feature>
<dbReference type="Proteomes" id="UP000708208">
    <property type="component" value="Unassembled WGS sequence"/>
</dbReference>
<feature type="transmembrane region" description="Helical" evidence="5">
    <location>
        <begin position="46"/>
        <end position="70"/>
    </location>
</feature>
<dbReference type="PANTHER" id="PTHR45620:SF40">
    <property type="entry name" value="CORTICOTROPIN-RELEASING FACTOR RECEPTOR 2-LIKE ISOFORM X1"/>
    <property type="match status" value="1"/>
</dbReference>
<evidence type="ECO:0000313" key="8">
    <source>
        <dbReference type="Proteomes" id="UP000708208"/>
    </source>
</evidence>
<dbReference type="GO" id="GO:0007188">
    <property type="term" value="P:adenylate cyclase-modulating G protein-coupled receptor signaling pathway"/>
    <property type="evidence" value="ECO:0007669"/>
    <property type="project" value="TreeGrafter"/>
</dbReference>
<dbReference type="AlphaFoldDB" id="A0A8J2M2Z0"/>
<evidence type="ECO:0000256" key="5">
    <source>
        <dbReference type="SAM" id="Phobius"/>
    </source>
</evidence>
<gene>
    <name evidence="7" type="ORF">AFUS01_LOCUS42056</name>
</gene>
<protein>
    <recommendedName>
        <fullName evidence="6">G-protein coupled receptors family 2 profile 2 domain-containing protein</fullName>
    </recommendedName>
</protein>
<dbReference type="InterPro" id="IPR017981">
    <property type="entry name" value="GPCR_2-like_7TM"/>
</dbReference>
<dbReference type="SUPFAM" id="SSF81321">
    <property type="entry name" value="Family A G protein-coupled receptor-like"/>
    <property type="match status" value="1"/>
</dbReference>
<dbReference type="InterPro" id="IPR050332">
    <property type="entry name" value="GPCR_2"/>
</dbReference>
<dbReference type="EMBL" id="CAJVCH010564688">
    <property type="protein sequence ID" value="CAG7832371.1"/>
    <property type="molecule type" value="Genomic_DNA"/>
</dbReference>
<dbReference type="PROSITE" id="PS50261">
    <property type="entry name" value="G_PROTEIN_RECEP_F2_4"/>
    <property type="match status" value="1"/>
</dbReference>
<keyword evidence="3 5" id="KW-1133">Transmembrane helix</keyword>
<sequence>RVSHKISLETVQPYILFVGCVLSIICLISFIIVYGCFKSTFSVRVLILLHIMVALLGKSVLWIVIVGPTIFPNFFDYRSLDWTCNVVFSLHFYTLLVTAFWMVVLAHYLNQKLTRKHCLRDKFPWVQYMLFSWALPVVLVSLWATLMVTFDETTCWINYTKSRLFWVISFPLVAAFVVNFVYLINILRVFVKRISLVRSPTQQKQIRNAKRDIVILFPVLGINHLLFLYNPGGQIGKYYMFFHAVFQSVQGILVSLLCCYLSSDVRKSFWKGVRSCCFRDERCHANGLNSTHVPAMIPGVQRKRVSFAEGL</sequence>
<evidence type="ECO:0000259" key="6">
    <source>
        <dbReference type="PROSITE" id="PS50261"/>
    </source>
</evidence>
<evidence type="ECO:0000256" key="3">
    <source>
        <dbReference type="ARBA" id="ARBA00022989"/>
    </source>
</evidence>
<organism evidence="7 8">
    <name type="scientific">Allacma fusca</name>
    <dbReference type="NCBI Taxonomy" id="39272"/>
    <lineage>
        <taxon>Eukaryota</taxon>
        <taxon>Metazoa</taxon>
        <taxon>Ecdysozoa</taxon>
        <taxon>Arthropoda</taxon>
        <taxon>Hexapoda</taxon>
        <taxon>Collembola</taxon>
        <taxon>Symphypleona</taxon>
        <taxon>Sminthuridae</taxon>
        <taxon>Allacma</taxon>
    </lineage>
</organism>
<evidence type="ECO:0000313" key="7">
    <source>
        <dbReference type="EMBL" id="CAG7832371.1"/>
    </source>
</evidence>
<feature type="transmembrane region" description="Helical" evidence="5">
    <location>
        <begin position="241"/>
        <end position="261"/>
    </location>
</feature>
<dbReference type="InterPro" id="IPR000832">
    <property type="entry name" value="GPCR_2_secretin-like"/>
</dbReference>
<proteinExistence type="predicted"/>
<dbReference type="PANTHER" id="PTHR45620">
    <property type="entry name" value="PDF RECEPTOR-LIKE PROTEIN-RELATED"/>
    <property type="match status" value="1"/>
</dbReference>
<comment type="caution">
    <text evidence="7">The sequence shown here is derived from an EMBL/GenBank/DDBJ whole genome shotgun (WGS) entry which is preliminary data.</text>
</comment>
<keyword evidence="4 5" id="KW-0472">Membrane</keyword>
<keyword evidence="2 5" id="KW-0812">Transmembrane</keyword>
<dbReference type="GO" id="GO:0008528">
    <property type="term" value="F:G protein-coupled peptide receptor activity"/>
    <property type="evidence" value="ECO:0007669"/>
    <property type="project" value="TreeGrafter"/>
</dbReference>
<dbReference type="GO" id="GO:0005886">
    <property type="term" value="C:plasma membrane"/>
    <property type="evidence" value="ECO:0007669"/>
    <property type="project" value="TreeGrafter"/>
</dbReference>
<dbReference type="GO" id="GO:0007166">
    <property type="term" value="P:cell surface receptor signaling pathway"/>
    <property type="evidence" value="ECO:0007669"/>
    <property type="project" value="InterPro"/>
</dbReference>
<dbReference type="OrthoDB" id="5967113at2759"/>
<evidence type="ECO:0000256" key="2">
    <source>
        <dbReference type="ARBA" id="ARBA00022692"/>
    </source>
</evidence>
<feature type="transmembrane region" description="Helical" evidence="5">
    <location>
        <begin position="14"/>
        <end position="34"/>
    </location>
</feature>
<dbReference type="Pfam" id="PF00002">
    <property type="entry name" value="7tm_2"/>
    <property type="match status" value="1"/>
</dbReference>
<evidence type="ECO:0000256" key="1">
    <source>
        <dbReference type="ARBA" id="ARBA00004141"/>
    </source>
</evidence>
<feature type="non-terminal residue" evidence="7">
    <location>
        <position position="1"/>
    </location>
</feature>
<evidence type="ECO:0000256" key="4">
    <source>
        <dbReference type="ARBA" id="ARBA00023136"/>
    </source>
</evidence>
<feature type="transmembrane region" description="Helical" evidence="5">
    <location>
        <begin position="170"/>
        <end position="191"/>
    </location>
</feature>
<name>A0A8J2M2Z0_9HEXA</name>
<feature type="transmembrane region" description="Helical" evidence="5">
    <location>
        <begin position="212"/>
        <end position="229"/>
    </location>
</feature>
<comment type="subcellular location">
    <subcellularLocation>
        <location evidence="1">Membrane</location>
        <topology evidence="1">Multi-pass membrane protein</topology>
    </subcellularLocation>
</comment>